<evidence type="ECO:0000313" key="2">
    <source>
        <dbReference type="Proteomes" id="UP000248291"/>
    </source>
</evidence>
<comment type="caution">
    <text evidence="1">The sequence shown here is derived from an EMBL/GenBank/DDBJ whole genome shotgun (WGS) entry which is preliminary data.</text>
</comment>
<evidence type="ECO:0000313" key="1">
    <source>
        <dbReference type="EMBL" id="GBH16214.1"/>
    </source>
</evidence>
<name>A0AAN4TKB3_PSESF</name>
<proteinExistence type="predicted"/>
<sequence length="47" mass="5496">MPSGELSVEFFDKILHSVVADDCNRAISGQIRRIGRRNQCFSHHRRR</sequence>
<reference evidence="1 2" key="1">
    <citation type="submission" date="2018-04" db="EMBL/GenBank/DDBJ databases">
        <title>Draft genome sequence of Pseudomonas syringae pv. actinidiae biovar 3 strains isolated from kiwifruit in Kagawa prefecture.</title>
        <authorList>
            <person name="Tabuchi M."/>
            <person name="Saito M."/>
            <person name="Fujiwara S."/>
            <person name="Sasa N."/>
            <person name="Akimitsu K."/>
            <person name="Gomi K."/>
            <person name="Konishi-Sugita S."/>
            <person name="Hamano K."/>
            <person name="Kataoka I."/>
        </authorList>
    </citation>
    <scope>NUCLEOTIDE SEQUENCE [LARGE SCALE GENOMIC DNA]</scope>
    <source>
        <strain evidence="1 2">MAFF212211</strain>
    </source>
</reference>
<dbReference type="GO" id="GO:0004177">
    <property type="term" value="F:aminopeptidase activity"/>
    <property type="evidence" value="ECO:0007669"/>
    <property type="project" value="UniProtKB-KW"/>
</dbReference>
<dbReference type="EMBL" id="BGKA01000079">
    <property type="protein sequence ID" value="GBH16214.1"/>
    <property type="molecule type" value="Genomic_DNA"/>
</dbReference>
<accession>A0AAN4TKB3</accession>
<keyword evidence="1" id="KW-0031">Aminopeptidase</keyword>
<gene>
    <name evidence="1" type="ORF">KPSA3_02154</name>
</gene>
<protein>
    <submittedName>
        <fullName evidence="1">Aminopeptidase C</fullName>
    </submittedName>
</protein>
<keyword evidence="1" id="KW-0378">Hydrolase</keyword>
<organism evidence="1 2">
    <name type="scientific">Pseudomonas syringae pv. actinidiae</name>
    <dbReference type="NCBI Taxonomy" id="103796"/>
    <lineage>
        <taxon>Bacteria</taxon>
        <taxon>Pseudomonadati</taxon>
        <taxon>Pseudomonadota</taxon>
        <taxon>Gammaproteobacteria</taxon>
        <taxon>Pseudomonadales</taxon>
        <taxon>Pseudomonadaceae</taxon>
        <taxon>Pseudomonas</taxon>
        <taxon>Pseudomonas syringae</taxon>
    </lineage>
</organism>
<dbReference type="Proteomes" id="UP000248291">
    <property type="component" value="Unassembled WGS sequence"/>
</dbReference>
<keyword evidence="1" id="KW-0645">Protease</keyword>
<dbReference type="AlphaFoldDB" id="A0AAN4TKB3"/>